<dbReference type="Pfam" id="PF00245">
    <property type="entry name" value="Alk_phosphatase"/>
    <property type="match status" value="1"/>
</dbReference>
<keyword evidence="7" id="KW-0862">Zinc</keyword>
<evidence type="ECO:0000256" key="2">
    <source>
        <dbReference type="ARBA" id="ARBA00001947"/>
    </source>
</evidence>
<dbReference type="InterPro" id="IPR018299">
    <property type="entry name" value="Alkaline_phosphatase_AS"/>
</dbReference>
<dbReference type="InterPro" id="IPR017850">
    <property type="entry name" value="Alkaline_phosphatase_core_sf"/>
</dbReference>
<keyword evidence="12" id="KW-1185">Reference proteome</keyword>
<dbReference type="Gene3D" id="3.40.720.10">
    <property type="entry name" value="Alkaline Phosphatase, subunit A"/>
    <property type="match status" value="1"/>
</dbReference>
<comment type="similarity">
    <text evidence="3 9">Belongs to the alkaline phosphatase family.</text>
</comment>
<evidence type="ECO:0000256" key="5">
    <source>
        <dbReference type="ARBA" id="ARBA00022723"/>
    </source>
</evidence>
<evidence type="ECO:0000256" key="7">
    <source>
        <dbReference type="ARBA" id="ARBA00022833"/>
    </source>
</evidence>
<organism evidence="11 12">
    <name type="scientific">Alkalihalobacterium chitinilyticum</name>
    <dbReference type="NCBI Taxonomy" id="2980103"/>
    <lineage>
        <taxon>Bacteria</taxon>
        <taxon>Bacillati</taxon>
        <taxon>Bacillota</taxon>
        <taxon>Bacilli</taxon>
        <taxon>Bacillales</taxon>
        <taxon>Bacillaceae</taxon>
        <taxon>Alkalihalobacterium</taxon>
    </lineage>
</organism>
<dbReference type="SMART" id="SM00098">
    <property type="entry name" value="alkPPc"/>
    <property type="match status" value="1"/>
</dbReference>
<keyword evidence="8" id="KW-0460">Magnesium</keyword>
<evidence type="ECO:0000256" key="4">
    <source>
        <dbReference type="ARBA" id="ARBA00022553"/>
    </source>
</evidence>
<gene>
    <name evidence="11" type="ORF">N7Z68_15660</name>
</gene>
<feature type="chain" id="PRO_5046980660" evidence="10">
    <location>
        <begin position="24"/>
        <end position="448"/>
    </location>
</feature>
<comment type="caution">
    <text evidence="11">The sequence shown here is derived from an EMBL/GenBank/DDBJ whole genome shotgun (WGS) entry which is preliminary data.</text>
</comment>
<evidence type="ECO:0000256" key="3">
    <source>
        <dbReference type="ARBA" id="ARBA00005984"/>
    </source>
</evidence>
<dbReference type="PANTHER" id="PTHR11596">
    <property type="entry name" value="ALKALINE PHOSPHATASE"/>
    <property type="match status" value="1"/>
</dbReference>
<keyword evidence="10" id="KW-0732">Signal</keyword>
<reference evidence="11" key="1">
    <citation type="submission" date="2024-05" db="EMBL/GenBank/DDBJ databases">
        <title>Alkalihalobacillus sp. strain MEB203 novel alkaliphilic bacterium from Lonar Lake, India.</title>
        <authorList>
            <person name="Joshi A."/>
            <person name="Thite S."/>
            <person name="Mengade P."/>
        </authorList>
    </citation>
    <scope>NUCLEOTIDE SEQUENCE</scope>
    <source>
        <strain evidence="11">MEB 203</strain>
    </source>
</reference>
<comment type="cofactor">
    <cofactor evidence="1">
        <name>Mg(2+)</name>
        <dbReference type="ChEBI" id="CHEBI:18420"/>
    </cofactor>
</comment>
<evidence type="ECO:0000256" key="6">
    <source>
        <dbReference type="ARBA" id="ARBA00022801"/>
    </source>
</evidence>
<evidence type="ECO:0000256" key="10">
    <source>
        <dbReference type="SAM" id="SignalP"/>
    </source>
</evidence>
<evidence type="ECO:0000313" key="12">
    <source>
        <dbReference type="Proteomes" id="UP001148125"/>
    </source>
</evidence>
<evidence type="ECO:0000256" key="1">
    <source>
        <dbReference type="ARBA" id="ARBA00001946"/>
    </source>
</evidence>
<dbReference type="EMBL" id="JAOTPO010000011">
    <property type="protein sequence ID" value="MDE5414795.1"/>
    <property type="molecule type" value="Genomic_DNA"/>
</dbReference>
<dbReference type="SUPFAM" id="SSF53649">
    <property type="entry name" value="Alkaline phosphatase-like"/>
    <property type="match status" value="1"/>
</dbReference>
<dbReference type="PANTHER" id="PTHR11596:SF5">
    <property type="entry name" value="ALKALINE PHOSPHATASE"/>
    <property type="match status" value="1"/>
</dbReference>
<dbReference type="PRINTS" id="PR00113">
    <property type="entry name" value="ALKPHPHTASE"/>
</dbReference>
<keyword evidence="6" id="KW-0378">Hydrolase</keyword>
<accession>A0ABT5VHS1</accession>
<name>A0ABT5VHS1_9BACI</name>
<dbReference type="InterPro" id="IPR001952">
    <property type="entry name" value="Alkaline_phosphatase"/>
</dbReference>
<keyword evidence="4" id="KW-0597">Phosphoprotein</keyword>
<evidence type="ECO:0000313" key="11">
    <source>
        <dbReference type="EMBL" id="MDE5414795.1"/>
    </source>
</evidence>
<evidence type="ECO:0000256" key="8">
    <source>
        <dbReference type="ARBA" id="ARBA00022842"/>
    </source>
</evidence>
<comment type="cofactor">
    <cofactor evidence="2">
        <name>Zn(2+)</name>
        <dbReference type="ChEBI" id="CHEBI:29105"/>
    </cofactor>
</comment>
<dbReference type="RefSeq" id="WP_275119405.1">
    <property type="nucleotide sequence ID" value="NZ_JAOTPO010000011.1"/>
</dbReference>
<sequence length="448" mass="48848">MKFNKRTILVLCFILFCTSFLIKHPVQSTGTGPTKSVHVHNVIFMIPDGFSASYASNYRIFKGSEDTRLDPLLVGMMKTRSANNLVTDSAAAATAMATGYKTNNDMISISPEGKPLETILEAAKKAGKATGLVATSTVTHATPAAFAAHVTSRESKAEVALQMVEKVDVLLGGGKRYFLPRSAGGLQKERHLIEELQLKGYSFIKNRDELLKLDAVTNQFFGLFAEGPMSPELDRDVTEQPSLAEMTTAAITALSQHDGGFFLMVEGSQIDWAGHANDAAWAMKDIEAFEQAVGVALDFAEKDESTLVVVVGDHDTGGMSAGGYDEYAAKADILRDVKASGKYMAKQLNSKRSNAKEVLKTYANIELTKEEAKRIKKADDENLVYVINNIISERACIGWTTKVHTGVDVPLYAYGPASEWFRGSLDNTDVPKWMAKAMDIPFLSRLGH</sequence>
<proteinExistence type="inferred from homology"/>
<dbReference type="CDD" id="cd16012">
    <property type="entry name" value="ALP"/>
    <property type="match status" value="1"/>
</dbReference>
<keyword evidence="5" id="KW-0479">Metal-binding</keyword>
<dbReference type="PROSITE" id="PS00123">
    <property type="entry name" value="ALKALINE_PHOSPHATASE"/>
    <property type="match status" value="1"/>
</dbReference>
<protein>
    <submittedName>
        <fullName evidence="11">Alkaline phosphatase</fullName>
    </submittedName>
</protein>
<evidence type="ECO:0000256" key="9">
    <source>
        <dbReference type="RuleBase" id="RU003946"/>
    </source>
</evidence>
<feature type="signal peptide" evidence="10">
    <location>
        <begin position="1"/>
        <end position="23"/>
    </location>
</feature>
<dbReference type="Proteomes" id="UP001148125">
    <property type="component" value="Unassembled WGS sequence"/>
</dbReference>
<dbReference type="Gene3D" id="1.10.60.40">
    <property type="match status" value="1"/>
</dbReference>